<reference evidence="2" key="1">
    <citation type="submission" date="2020-02" db="EMBL/GenBank/DDBJ databases">
        <authorList>
            <person name="Meier V. D."/>
        </authorList>
    </citation>
    <scope>NUCLEOTIDE SEQUENCE</scope>
    <source>
        <strain evidence="2">AVDCRST_MAG63</strain>
    </source>
</reference>
<accession>A0A6J4J982</accession>
<name>A0A6J4J982_9BACT</name>
<protein>
    <submittedName>
        <fullName evidence="2">Uncharacterized protein</fullName>
    </submittedName>
</protein>
<dbReference type="AlphaFoldDB" id="A0A6J4J982"/>
<feature type="transmembrane region" description="Helical" evidence="1">
    <location>
        <begin position="20"/>
        <end position="40"/>
    </location>
</feature>
<sequence>MSTCRSKCKVRRGSHRAVDAALWFVFLVLSLTVPLLLVFLPRWLPRCGRLTAGWLARRWREWRARRPVNYREPVLPPVELAPRRVRARFAG</sequence>
<keyword evidence="1" id="KW-0472">Membrane</keyword>
<proteinExistence type="predicted"/>
<evidence type="ECO:0000256" key="1">
    <source>
        <dbReference type="SAM" id="Phobius"/>
    </source>
</evidence>
<organism evidence="2">
    <name type="scientific">uncultured Armatimonadetes bacterium</name>
    <dbReference type="NCBI Taxonomy" id="157466"/>
    <lineage>
        <taxon>Bacteria</taxon>
        <taxon>Bacillati</taxon>
        <taxon>Armatimonadota</taxon>
        <taxon>environmental samples</taxon>
    </lineage>
</organism>
<gene>
    <name evidence="2" type="ORF">AVDCRST_MAG63-3027</name>
</gene>
<dbReference type="EMBL" id="CADCTO010000396">
    <property type="protein sequence ID" value="CAA9272425.1"/>
    <property type="molecule type" value="Genomic_DNA"/>
</dbReference>
<keyword evidence="1" id="KW-1133">Transmembrane helix</keyword>
<evidence type="ECO:0000313" key="2">
    <source>
        <dbReference type="EMBL" id="CAA9272425.1"/>
    </source>
</evidence>
<keyword evidence="1" id="KW-0812">Transmembrane</keyword>